<dbReference type="AlphaFoldDB" id="A0A0F9BKC2"/>
<feature type="compositionally biased region" description="Basic and acidic residues" evidence="1">
    <location>
        <begin position="37"/>
        <end position="54"/>
    </location>
</feature>
<gene>
    <name evidence="2" type="ORF">LCGC14_2436320</name>
</gene>
<dbReference type="EMBL" id="LAZR01037387">
    <property type="protein sequence ID" value="KKL22349.1"/>
    <property type="molecule type" value="Genomic_DNA"/>
</dbReference>
<organism evidence="2">
    <name type="scientific">marine sediment metagenome</name>
    <dbReference type="NCBI Taxonomy" id="412755"/>
    <lineage>
        <taxon>unclassified sequences</taxon>
        <taxon>metagenomes</taxon>
        <taxon>ecological metagenomes</taxon>
    </lineage>
</organism>
<name>A0A0F9BKC2_9ZZZZ</name>
<reference evidence="2" key="1">
    <citation type="journal article" date="2015" name="Nature">
        <title>Complex archaea that bridge the gap between prokaryotes and eukaryotes.</title>
        <authorList>
            <person name="Spang A."/>
            <person name="Saw J.H."/>
            <person name="Jorgensen S.L."/>
            <person name="Zaremba-Niedzwiedzka K."/>
            <person name="Martijn J."/>
            <person name="Lind A.E."/>
            <person name="van Eijk R."/>
            <person name="Schleper C."/>
            <person name="Guy L."/>
            <person name="Ettema T.J."/>
        </authorList>
    </citation>
    <scope>NUCLEOTIDE SEQUENCE</scope>
</reference>
<evidence type="ECO:0000313" key="2">
    <source>
        <dbReference type="EMBL" id="KKL22349.1"/>
    </source>
</evidence>
<protein>
    <submittedName>
        <fullName evidence="2">Uncharacterized protein</fullName>
    </submittedName>
</protein>
<comment type="caution">
    <text evidence="2">The sequence shown here is derived from an EMBL/GenBank/DDBJ whole genome shotgun (WGS) entry which is preliminary data.</text>
</comment>
<accession>A0A0F9BKC2</accession>
<evidence type="ECO:0000256" key="1">
    <source>
        <dbReference type="SAM" id="MobiDB-lite"/>
    </source>
</evidence>
<feature type="region of interest" description="Disordered" evidence="1">
    <location>
        <begin position="36"/>
        <end position="55"/>
    </location>
</feature>
<sequence>MRIAEIIEDLERHIAKCGGEEVTENVNTRDLLAALKGEAEKDAPGGPAKEEDPHWPYIHSVAGDMHRNCGGQLRYRVLNDDHDDRKYQCDKCGKQWVEEGSDA</sequence>
<proteinExistence type="predicted"/>